<dbReference type="OMA" id="ICASSFN"/>
<dbReference type="eggNOG" id="KOG0017">
    <property type="taxonomic scope" value="Eukaryota"/>
</dbReference>
<dbReference type="InterPro" id="IPR043502">
    <property type="entry name" value="DNA/RNA_pol_sf"/>
</dbReference>
<dbReference type="Gene3D" id="3.30.70.270">
    <property type="match status" value="1"/>
</dbReference>
<evidence type="ECO:0000259" key="1">
    <source>
        <dbReference type="Pfam" id="PF00078"/>
    </source>
</evidence>
<dbReference type="PANTHER" id="PTHR24559:SF444">
    <property type="entry name" value="REVERSE TRANSCRIPTASE DOMAIN-CONTAINING PROTEIN"/>
    <property type="match status" value="1"/>
</dbReference>
<dbReference type="Pfam" id="PF00078">
    <property type="entry name" value="RVT_1"/>
    <property type="match status" value="1"/>
</dbReference>
<dbReference type="InterPro" id="IPR053134">
    <property type="entry name" value="RNA-dir_DNA_polymerase"/>
</dbReference>
<protein>
    <recommendedName>
        <fullName evidence="1">Reverse transcriptase domain-containing protein</fullName>
    </recommendedName>
</protein>
<dbReference type="CDD" id="cd01647">
    <property type="entry name" value="RT_LTR"/>
    <property type="match status" value="1"/>
</dbReference>
<reference evidence="2" key="1">
    <citation type="submission" date="2017-05" db="UniProtKB">
        <authorList>
            <consortium name="EnsemblMetazoa"/>
        </authorList>
    </citation>
    <scope>IDENTIFICATION</scope>
</reference>
<proteinExistence type="predicted"/>
<dbReference type="PANTHER" id="PTHR24559">
    <property type="entry name" value="TRANSPOSON TY3-I GAG-POL POLYPROTEIN"/>
    <property type="match status" value="1"/>
</dbReference>
<dbReference type="AlphaFoldDB" id="A0A1X7V645"/>
<dbReference type="EnsemblMetazoa" id="Aqu2.1.35456_001">
    <property type="protein sequence ID" value="Aqu2.1.35456_001"/>
    <property type="gene ID" value="Aqu2.1.35456"/>
</dbReference>
<organism evidence="2">
    <name type="scientific">Amphimedon queenslandica</name>
    <name type="common">Sponge</name>
    <dbReference type="NCBI Taxonomy" id="400682"/>
    <lineage>
        <taxon>Eukaryota</taxon>
        <taxon>Metazoa</taxon>
        <taxon>Porifera</taxon>
        <taxon>Demospongiae</taxon>
        <taxon>Heteroscleromorpha</taxon>
        <taxon>Haplosclerida</taxon>
        <taxon>Niphatidae</taxon>
        <taxon>Amphimedon</taxon>
    </lineage>
</organism>
<accession>A0A1X7V645</accession>
<feature type="domain" description="Reverse transcriptase" evidence="1">
    <location>
        <begin position="155"/>
        <end position="300"/>
    </location>
</feature>
<dbReference type="InParanoid" id="A0A1X7V645"/>
<dbReference type="InterPro" id="IPR000477">
    <property type="entry name" value="RT_dom"/>
</dbReference>
<dbReference type="Gene3D" id="3.10.10.10">
    <property type="entry name" value="HIV Type 1 Reverse Transcriptase, subunit A, domain 1"/>
    <property type="match status" value="1"/>
</dbReference>
<name>A0A1X7V645_AMPQE</name>
<dbReference type="InterPro" id="IPR043128">
    <property type="entry name" value="Rev_trsase/Diguanyl_cyclase"/>
</dbReference>
<sequence>MYRGTIDVPMRKLVLWHAGTTPISICASSFNNKESYPRAAALYKTVLISPYSEGTHIASVSRLSNEEVLMASQETLYTLLLFFADVFRDDDDDLGHTQVTKHDIDTGSATPIRQPLRQIPKHKQEEAQRIIQRMLVKNIIFPTQSPLSSPVILVKKKDGSLCFCVEYRKVNSVTRTDAYPLPRINDFLDTLAGLSWFTTLDVLSGYWQLEVAEDDQKTAFSIQNGLFQFNVMPVGLCNARASFQCLMDMVLAGLLWDICLVYIDDVIIMGRDFNSHFTNIANVLHCPQDAGLMVIPSKCNCL</sequence>
<dbReference type="SUPFAM" id="SSF56672">
    <property type="entry name" value="DNA/RNA polymerases"/>
    <property type="match status" value="1"/>
</dbReference>
<evidence type="ECO:0000313" key="2">
    <source>
        <dbReference type="EnsemblMetazoa" id="Aqu2.1.35456_001"/>
    </source>
</evidence>